<dbReference type="InterPro" id="IPR001870">
    <property type="entry name" value="B30.2/SPRY"/>
</dbReference>
<dbReference type="InterPro" id="IPR013320">
    <property type="entry name" value="ConA-like_dom_sf"/>
</dbReference>
<evidence type="ECO:0008006" key="10">
    <source>
        <dbReference type="Google" id="ProtNLM"/>
    </source>
</evidence>
<keyword evidence="3" id="KW-0862">Zinc</keyword>
<dbReference type="InterPro" id="IPR043136">
    <property type="entry name" value="B30.2/SPRY_sf"/>
</dbReference>
<evidence type="ECO:0000256" key="4">
    <source>
        <dbReference type="PROSITE-ProRule" id="PRU00024"/>
    </source>
</evidence>
<feature type="domain" description="B box-type" evidence="6">
    <location>
        <begin position="102"/>
        <end position="143"/>
    </location>
</feature>
<dbReference type="AlphaFoldDB" id="A0A8D1TFS7"/>
<dbReference type="Pfam" id="PF00622">
    <property type="entry name" value="SPRY"/>
    <property type="match status" value="1"/>
</dbReference>
<dbReference type="InterPro" id="IPR003877">
    <property type="entry name" value="SPRY_dom"/>
</dbReference>
<dbReference type="Pfam" id="PF15227">
    <property type="entry name" value="zf-C3HC4_4"/>
    <property type="match status" value="1"/>
</dbReference>
<dbReference type="PROSITE" id="PS00518">
    <property type="entry name" value="ZF_RING_1"/>
    <property type="match status" value="1"/>
</dbReference>
<dbReference type="SMART" id="SM00449">
    <property type="entry name" value="SPRY"/>
    <property type="match status" value="1"/>
</dbReference>
<dbReference type="InterPro" id="IPR003879">
    <property type="entry name" value="Butyrophylin_SPRY"/>
</dbReference>
<dbReference type="InterPro" id="IPR017907">
    <property type="entry name" value="Znf_RING_CS"/>
</dbReference>
<keyword evidence="2 4" id="KW-0863">Zinc-finger</keyword>
<accession>A0A8D1TFS7</accession>
<dbReference type="PROSITE" id="PS50089">
    <property type="entry name" value="ZF_RING_2"/>
    <property type="match status" value="1"/>
</dbReference>
<dbReference type="SUPFAM" id="SSF49899">
    <property type="entry name" value="Concanavalin A-like lectins/glucanases"/>
    <property type="match status" value="1"/>
</dbReference>
<dbReference type="InterPro" id="IPR050143">
    <property type="entry name" value="TRIM/RBCC"/>
</dbReference>
<evidence type="ECO:0000256" key="3">
    <source>
        <dbReference type="ARBA" id="ARBA00022833"/>
    </source>
</evidence>
<dbReference type="InterPro" id="IPR000315">
    <property type="entry name" value="Znf_B-box"/>
</dbReference>
<evidence type="ECO:0000256" key="1">
    <source>
        <dbReference type="ARBA" id="ARBA00022723"/>
    </source>
</evidence>
<dbReference type="SMART" id="SM00184">
    <property type="entry name" value="RING"/>
    <property type="match status" value="1"/>
</dbReference>
<gene>
    <name evidence="8" type="primary">LOC100737633</name>
</gene>
<evidence type="ECO:0000259" key="6">
    <source>
        <dbReference type="PROSITE" id="PS50119"/>
    </source>
</evidence>
<evidence type="ECO:0000259" key="5">
    <source>
        <dbReference type="PROSITE" id="PS50089"/>
    </source>
</evidence>
<name>A0A8D1TFS7_PIG</name>
<dbReference type="Gene3D" id="3.30.40.10">
    <property type="entry name" value="Zinc/RING finger domain, C3HC4 (zinc finger)"/>
    <property type="match status" value="1"/>
</dbReference>
<dbReference type="InterPro" id="IPR013083">
    <property type="entry name" value="Znf_RING/FYVE/PHD"/>
</dbReference>
<feature type="domain" description="RING-type" evidence="5">
    <location>
        <begin position="28"/>
        <end position="70"/>
    </location>
</feature>
<dbReference type="GO" id="GO:0008270">
    <property type="term" value="F:zinc ion binding"/>
    <property type="evidence" value="ECO:0007669"/>
    <property type="project" value="UniProtKB-KW"/>
</dbReference>
<feature type="domain" description="B30.2/SPRY" evidence="7">
    <location>
        <begin position="280"/>
        <end position="461"/>
    </location>
</feature>
<evidence type="ECO:0000313" key="9">
    <source>
        <dbReference type="Proteomes" id="UP000694571"/>
    </source>
</evidence>
<dbReference type="PROSITE" id="PS50188">
    <property type="entry name" value="B302_SPRY"/>
    <property type="match status" value="1"/>
</dbReference>
<reference evidence="8" key="1">
    <citation type="submission" date="2025-08" db="UniProtKB">
        <authorList>
            <consortium name="Ensembl"/>
        </authorList>
    </citation>
    <scope>IDENTIFICATION</scope>
</reference>
<sequence length="461" mass="53329">MPSEYHEDTSTQPPLSVVCSTLPNEFTCSLCDKYFIDPVTLGCGHSFCMPCLCLSWEEEAQHPPRCPVCKEKSHQMNLKTNIVLMTRVFLARRTGPYDLPSPEEQTCETHMKPKNFYCEVTKDVLCLPCSKTKEHVAHLHCSIEWTAEEYRQKLLKQMRCLWVKIQQNERNLHRETSKIRNWEDYVTLRKTTIIAEYWNICQFIDQKEKRYLQRLDEESKEIFQQLQESQYNMDLMGNLLRGLYEELKDLCHKPDMQMIQVRTEECEKLQLHVPQPIVPQLSSCPITGLMGWLEQFQVYFASDKETVTRHVPVFEDLQRWLSGPDRPGVDNTPTRLKYFLAWGAESFTSGQHYWEVNMAGCCNWAIGLCNDSWAKKNDMALESEGIFLLFCIQENQQCSLFTSSPLTPQYVQRPLGQVGVFLDHEAGLVSFIDVATSSLICSFLSCSFSSSLKAFLCSGHP</sequence>
<dbReference type="Gene3D" id="2.60.120.920">
    <property type="match status" value="1"/>
</dbReference>
<dbReference type="SUPFAM" id="SSF57850">
    <property type="entry name" value="RING/U-box"/>
    <property type="match status" value="1"/>
</dbReference>
<dbReference type="PANTHER" id="PTHR24103">
    <property type="entry name" value="E3 UBIQUITIN-PROTEIN LIGASE TRIM"/>
    <property type="match status" value="1"/>
</dbReference>
<dbReference type="PRINTS" id="PR01407">
    <property type="entry name" value="BUTYPHLNCDUF"/>
</dbReference>
<dbReference type="InterPro" id="IPR001841">
    <property type="entry name" value="Znf_RING"/>
</dbReference>
<dbReference type="Proteomes" id="UP000694571">
    <property type="component" value="Unplaced"/>
</dbReference>
<protein>
    <recommendedName>
        <fullName evidence="10">Tripartite motif containing 77</fullName>
    </recommendedName>
</protein>
<evidence type="ECO:0000256" key="2">
    <source>
        <dbReference type="ARBA" id="ARBA00022771"/>
    </source>
</evidence>
<dbReference type="PROSITE" id="PS50119">
    <property type="entry name" value="ZF_BBOX"/>
    <property type="match status" value="1"/>
</dbReference>
<dbReference type="SUPFAM" id="SSF57845">
    <property type="entry name" value="B-box zinc-binding domain"/>
    <property type="match status" value="1"/>
</dbReference>
<organism evidence="8 9">
    <name type="scientific">Sus scrofa</name>
    <name type="common">Pig</name>
    <dbReference type="NCBI Taxonomy" id="9823"/>
    <lineage>
        <taxon>Eukaryota</taxon>
        <taxon>Metazoa</taxon>
        <taxon>Chordata</taxon>
        <taxon>Craniata</taxon>
        <taxon>Vertebrata</taxon>
        <taxon>Euteleostomi</taxon>
        <taxon>Mammalia</taxon>
        <taxon>Eutheria</taxon>
        <taxon>Laurasiatheria</taxon>
        <taxon>Artiodactyla</taxon>
        <taxon>Suina</taxon>
        <taxon>Suidae</taxon>
        <taxon>Sus</taxon>
    </lineage>
</organism>
<proteinExistence type="predicted"/>
<evidence type="ECO:0000313" key="8">
    <source>
        <dbReference type="Ensembl" id="ENSSSCP00050024095.1"/>
    </source>
</evidence>
<dbReference type="Ensembl" id="ENSSSCT00050056577.1">
    <property type="protein sequence ID" value="ENSSSCP00050024095.1"/>
    <property type="gene ID" value="ENSSSCG00050041639.1"/>
</dbReference>
<dbReference type="Gene3D" id="3.30.160.60">
    <property type="entry name" value="Classic Zinc Finger"/>
    <property type="match status" value="1"/>
</dbReference>
<evidence type="ECO:0000259" key="7">
    <source>
        <dbReference type="PROSITE" id="PS50188"/>
    </source>
</evidence>
<keyword evidence="1" id="KW-0479">Metal-binding</keyword>